<evidence type="ECO:0000256" key="1">
    <source>
        <dbReference type="SAM" id="Phobius"/>
    </source>
</evidence>
<gene>
    <name evidence="2" type="ORF">WDU96_00760</name>
</gene>
<comment type="caution">
    <text evidence="2">The sequence shown here is derived from an EMBL/GenBank/DDBJ whole genome shotgun (WGS) entry which is preliminary data.</text>
</comment>
<evidence type="ECO:0000313" key="3">
    <source>
        <dbReference type="Proteomes" id="UP001368654"/>
    </source>
</evidence>
<dbReference type="InterPro" id="IPR018723">
    <property type="entry name" value="DUF2254_membrane"/>
</dbReference>
<keyword evidence="3" id="KW-1185">Reference proteome</keyword>
<proteinExistence type="predicted"/>
<feature type="transmembrane region" description="Helical" evidence="1">
    <location>
        <begin position="132"/>
        <end position="153"/>
    </location>
</feature>
<dbReference type="Proteomes" id="UP001368654">
    <property type="component" value="Unassembled WGS sequence"/>
</dbReference>
<protein>
    <submittedName>
        <fullName evidence="2">DUF2254 domain-containing protein</fullName>
    </submittedName>
</protein>
<reference evidence="2 3" key="1">
    <citation type="submission" date="2024-02" db="EMBL/GenBank/DDBJ databases">
        <authorList>
            <person name="Saticioglu I.B."/>
        </authorList>
    </citation>
    <scope>NUCLEOTIDE SEQUENCE [LARGE SCALE GENOMIC DNA]</scope>
    <source>
        <strain evidence="2 3">Mu-86</strain>
    </source>
</reference>
<feature type="transmembrane region" description="Helical" evidence="1">
    <location>
        <begin position="103"/>
        <end position="126"/>
    </location>
</feature>
<evidence type="ECO:0000313" key="2">
    <source>
        <dbReference type="EMBL" id="MEJ1154129.1"/>
    </source>
</evidence>
<dbReference type="EMBL" id="JBBDGL010000001">
    <property type="protein sequence ID" value="MEJ1154129.1"/>
    <property type="molecule type" value="Genomic_DNA"/>
</dbReference>
<keyword evidence="1" id="KW-1133">Transmembrane helix</keyword>
<name>A0ABU8LRI3_9MICO</name>
<organism evidence="2 3">
    <name type="scientific">Microbacterium marmarense</name>
    <dbReference type="NCBI Taxonomy" id="3122051"/>
    <lineage>
        <taxon>Bacteria</taxon>
        <taxon>Bacillati</taxon>
        <taxon>Actinomycetota</taxon>
        <taxon>Actinomycetes</taxon>
        <taxon>Micrococcales</taxon>
        <taxon>Microbacteriaceae</taxon>
        <taxon>Microbacterium</taxon>
    </lineage>
</organism>
<accession>A0ABU8LRI3</accession>
<keyword evidence="1" id="KW-0812">Transmembrane</keyword>
<feature type="transmembrane region" description="Helical" evidence="1">
    <location>
        <begin position="15"/>
        <end position="36"/>
    </location>
</feature>
<sequence>MSAAKVFLSRLARRVWFRAALFTLVAIAYALLIGWIGPLLPFSPTLDLGQGAIDSILQILATSMLAVTTFSLTAMVTAYSSAARIATPRATQLLVEDRTSQNVLSTFVGSFAYSLVGIVALSTGYYPEQSRTLLFLGTLVVVVIIIVTLLRWIAHLANFGRMSDIISRVEKAAGDTLAQYARRPALGARPLRATPPSALPVYAASPGFVTNIDLGTLERVAESASIEVHIIATAGRTANSRTPLAHVVGTLNDDTADALRDAFHVEAHRSYDQDPRLGVIALSEIGSRALSPATNDPGTAIDALAALERVFTLMAEQERDEELLYPHLWLSPVSLEDLIDDGFRPIARDGAAMIEVGLRVQKVLASLAAMSPQNYRLFRRAAASAERRGAASLNREDARALRDACRSLWR</sequence>
<dbReference type="Pfam" id="PF10011">
    <property type="entry name" value="DUF2254"/>
    <property type="match status" value="1"/>
</dbReference>
<keyword evidence="1" id="KW-0472">Membrane</keyword>
<dbReference type="RefSeq" id="WP_337337629.1">
    <property type="nucleotide sequence ID" value="NZ_JBBDGL010000001.1"/>
</dbReference>
<feature type="transmembrane region" description="Helical" evidence="1">
    <location>
        <begin position="56"/>
        <end position="82"/>
    </location>
</feature>